<sequence>MRNEPVEFTFFGFQKKYLDTFLDQWFLFDEKNYVREHRYDSKIKPFGYEYASRFQRKFWNYSEFIAYCKSQAEVNLGIFGKLRLEGTNIGQGMSCEIFTSGPMPRLEFCFNEFAIREAEDEELEMMYDYVKRMAETFEIPYVVFCEVSTSPEEFRFDGKSLEIDLILLNQSMDDDEFIDRIWVHKGWPAPDNYPVIYVQTYPGSYQEYQSIRFDGKTQDLYDQRREERAREKDPLTGQAIAQEIHSEEKKQTFSWDGSYHTVPYEPASNYPLSVPQKNKMKFDLLALIDNLINNRISYAIFSDEFSDLLYKVPHFCMFKTDLSFFEEIDRLTYLSLNENEIKMEIEKRYKQYSKSNRD</sequence>
<dbReference type="EMBL" id="PFFQ01000064">
    <property type="protein sequence ID" value="PIW14085.1"/>
    <property type="molecule type" value="Genomic_DNA"/>
</dbReference>
<evidence type="ECO:0000313" key="2">
    <source>
        <dbReference type="Proteomes" id="UP000231019"/>
    </source>
</evidence>
<gene>
    <name evidence="1" type="ORF">COW36_22825</name>
</gene>
<dbReference type="AlphaFoldDB" id="A0A2M7FY79"/>
<protein>
    <submittedName>
        <fullName evidence="1">Uncharacterized protein</fullName>
    </submittedName>
</protein>
<organism evidence="1 2">
    <name type="scientific">bacterium (Candidatus Blackallbacteria) CG17_big_fil_post_rev_8_21_14_2_50_48_46</name>
    <dbReference type="NCBI Taxonomy" id="2014261"/>
    <lineage>
        <taxon>Bacteria</taxon>
        <taxon>Candidatus Blackallbacteria</taxon>
    </lineage>
</organism>
<evidence type="ECO:0000313" key="1">
    <source>
        <dbReference type="EMBL" id="PIW14085.1"/>
    </source>
</evidence>
<proteinExistence type="predicted"/>
<dbReference type="Proteomes" id="UP000231019">
    <property type="component" value="Unassembled WGS sequence"/>
</dbReference>
<comment type="caution">
    <text evidence="1">The sequence shown here is derived from an EMBL/GenBank/DDBJ whole genome shotgun (WGS) entry which is preliminary data.</text>
</comment>
<accession>A0A2M7FY79</accession>
<reference evidence="1 2" key="1">
    <citation type="submission" date="2017-09" db="EMBL/GenBank/DDBJ databases">
        <title>Depth-based differentiation of microbial function through sediment-hosted aquifers and enrichment of novel symbionts in the deep terrestrial subsurface.</title>
        <authorList>
            <person name="Probst A.J."/>
            <person name="Ladd B."/>
            <person name="Jarett J.K."/>
            <person name="Geller-Mcgrath D.E."/>
            <person name="Sieber C.M."/>
            <person name="Emerson J.B."/>
            <person name="Anantharaman K."/>
            <person name="Thomas B.C."/>
            <person name="Malmstrom R."/>
            <person name="Stieglmeier M."/>
            <person name="Klingl A."/>
            <person name="Woyke T."/>
            <person name="Ryan C.M."/>
            <person name="Banfield J.F."/>
        </authorList>
    </citation>
    <scope>NUCLEOTIDE SEQUENCE [LARGE SCALE GENOMIC DNA]</scope>
    <source>
        <strain evidence="1">CG17_big_fil_post_rev_8_21_14_2_50_48_46</strain>
    </source>
</reference>
<name>A0A2M7FY79_9BACT</name>